<keyword evidence="1" id="KW-1133">Transmembrane helix</keyword>
<proteinExistence type="predicted"/>
<keyword evidence="1" id="KW-0812">Transmembrane</keyword>
<dbReference type="EMBL" id="UOFS01000049">
    <property type="protein sequence ID" value="VAX01368.1"/>
    <property type="molecule type" value="Genomic_DNA"/>
</dbReference>
<evidence type="ECO:0000256" key="1">
    <source>
        <dbReference type="SAM" id="Phobius"/>
    </source>
</evidence>
<feature type="transmembrane region" description="Helical" evidence="1">
    <location>
        <begin position="59"/>
        <end position="83"/>
    </location>
</feature>
<gene>
    <name evidence="2" type="ORF">MNBD_GAMMA22-1929</name>
</gene>
<reference evidence="2" key="1">
    <citation type="submission" date="2018-06" db="EMBL/GenBank/DDBJ databases">
        <authorList>
            <person name="Zhirakovskaya E."/>
        </authorList>
    </citation>
    <scope>NUCLEOTIDE SEQUENCE</scope>
</reference>
<keyword evidence="1" id="KW-0472">Membrane</keyword>
<evidence type="ECO:0008006" key="3">
    <source>
        <dbReference type="Google" id="ProtNLM"/>
    </source>
</evidence>
<protein>
    <recommendedName>
        <fullName evidence="3">SHOCT domain-containing protein</fullName>
    </recommendedName>
</protein>
<name>A0A3B1APR4_9ZZZZ</name>
<evidence type="ECO:0000313" key="2">
    <source>
        <dbReference type="EMBL" id="VAX01368.1"/>
    </source>
</evidence>
<organism evidence="2">
    <name type="scientific">hydrothermal vent metagenome</name>
    <dbReference type="NCBI Taxonomy" id="652676"/>
    <lineage>
        <taxon>unclassified sequences</taxon>
        <taxon>metagenomes</taxon>
        <taxon>ecological metagenomes</taxon>
    </lineage>
</organism>
<sequence>MSSISGSMLYQNKLFHGKNNFVIKPGSHISIEQLKSRGKTKFDIDLIALSPDSHTRINLAWHWMVAMMITLAVIVATLAASQFITNNIILEYKKYFLLLVVMLFIIFTILFLVFSNRKRIFTTRHSKLPIVEILISNPNKSSYKSFIDGLENEIIISCQNRQLNQKQQRAGELKTLRRLSEQGFISKADYEQSKQILLHA</sequence>
<dbReference type="AlphaFoldDB" id="A0A3B1APR4"/>
<feature type="transmembrane region" description="Helical" evidence="1">
    <location>
        <begin position="95"/>
        <end position="114"/>
    </location>
</feature>
<accession>A0A3B1APR4</accession>